<feature type="transmembrane region" description="Helical" evidence="5">
    <location>
        <begin position="303"/>
        <end position="325"/>
    </location>
</feature>
<evidence type="ECO:0000256" key="4">
    <source>
        <dbReference type="ARBA" id="ARBA00023136"/>
    </source>
</evidence>
<keyword evidence="2 5" id="KW-0812">Transmembrane</keyword>
<feature type="transmembrane region" description="Helical" evidence="5">
    <location>
        <begin position="229"/>
        <end position="251"/>
    </location>
</feature>
<dbReference type="InterPro" id="IPR014743">
    <property type="entry name" value="Cl-channel_core"/>
</dbReference>
<proteinExistence type="predicted"/>
<evidence type="ECO:0000256" key="2">
    <source>
        <dbReference type="ARBA" id="ARBA00022692"/>
    </source>
</evidence>
<feature type="transmembrane region" description="Helical" evidence="5">
    <location>
        <begin position="356"/>
        <end position="378"/>
    </location>
</feature>
<dbReference type="PRINTS" id="PR00762">
    <property type="entry name" value="CLCHANNEL"/>
</dbReference>
<feature type="transmembrane region" description="Helical" evidence="5">
    <location>
        <begin position="101"/>
        <end position="121"/>
    </location>
</feature>
<comment type="caution">
    <text evidence="6">The sequence shown here is derived from an EMBL/GenBank/DDBJ whole genome shotgun (WGS) entry which is preliminary data.</text>
</comment>
<feature type="transmembrane region" description="Helical" evidence="5">
    <location>
        <begin position="332"/>
        <end position="350"/>
    </location>
</feature>
<feature type="transmembrane region" description="Helical" evidence="5">
    <location>
        <begin position="390"/>
        <end position="407"/>
    </location>
</feature>
<dbReference type="InterPro" id="IPR050368">
    <property type="entry name" value="ClC-type_chloride_channel"/>
</dbReference>
<feature type="transmembrane region" description="Helical" evidence="5">
    <location>
        <begin position="263"/>
        <end position="283"/>
    </location>
</feature>
<feature type="transmembrane region" description="Helical" evidence="5">
    <location>
        <begin position="61"/>
        <end position="81"/>
    </location>
</feature>
<name>A0ABW1LE61_9ACTN</name>
<organism evidence="6 7">
    <name type="scientific">Nocardioides hankookensis</name>
    <dbReference type="NCBI Taxonomy" id="443157"/>
    <lineage>
        <taxon>Bacteria</taxon>
        <taxon>Bacillati</taxon>
        <taxon>Actinomycetota</taxon>
        <taxon>Actinomycetes</taxon>
        <taxon>Propionibacteriales</taxon>
        <taxon>Nocardioidaceae</taxon>
        <taxon>Nocardioides</taxon>
    </lineage>
</organism>
<keyword evidence="7" id="KW-1185">Reference proteome</keyword>
<gene>
    <name evidence="6" type="ORF">ACFPYL_01320</name>
</gene>
<dbReference type="Pfam" id="PF00654">
    <property type="entry name" value="Voltage_CLC"/>
    <property type="match status" value="1"/>
</dbReference>
<feature type="transmembrane region" description="Helical" evidence="5">
    <location>
        <begin position="23"/>
        <end position="49"/>
    </location>
</feature>
<dbReference type="Proteomes" id="UP001596135">
    <property type="component" value="Unassembled WGS sequence"/>
</dbReference>
<dbReference type="SUPFAM" id="SSF81340">
    <property type="entry name" value="Clc chloride channel"/>
    <property type="match status" value="1"/>
</dbReference>
<evidence type="ECO:0000256" key="3">
    <source>
        <dbReference type="ARBA" id="ARBA00022989"/>
    </source>
</evidence>
<sequence>MAETTAAPTVTAGSLLRQVPPAVLVGVGSGLTLIGISVLAGWLQGLVWDDLPPKLGVDPDAAWWTILLLTCTGALAGLVVWKAPGHAGPDPATVELVSPPLPLRALPGLAAALILTLAGGVSLGPENPIIALNVGLAVVLGMRLLPKTQAVFWIGLALAGTIGAMFGTPVGAALLLSETSPGDARIPLWNRMFAPLVAAGAGAATMLALSDLDLALPVPAYGGFHPGDLAIAAVIAVAASVVGMVGVYAFPPLHAVFHRITHPVVLLTLGGALLGVLGVLGGRDSMFKGLDEMKDVSAHIGDYSAGHLALLAGVKLVALLVAASVGFRGGRIFPALFIGVMLGWLVVAVFPDVAPAVAITAACVGILVAVTRNGWLALFMALTVVPDADLLPILVLAALPAWLIVVGRPQMIVEGPATPRA</sequence>
<keyword evidence="3 5" id="KW-1133">Transmembrane helix</keyword>
<evidence type="ECO:0000256" key="1">
    <source>
        <dbReference type="ARBA" id="ARBA00004141"/>
    </source>
</evidence>
<dbReference type="PANTHER" id="PTHR43427:SF9">
    <property type="entry name" value="ION-TRANSPORT PROTEIN YFEO-RELATED"/>
    <property type="match status" value="1"/>
</dbReference>
<evidence type="ECO:0000313" key="6">
    <source>
        <dbReference type="EMBL" id="MFC6041693.1"/>
    </source>
</evidence>
<accession>A0ABW1LE61</accession>
<dbReference type="NCBIfam" id="NF002971">
    <property type="entry name" value="PRK03655.1"/>
    <property type="match status" value="1"/>
</dbReference>
<comment type="subcellular location">
    <subcellularLocation>
        <location evidence="1">Membrane</location>
        <topology evidence="1">Multi-pass membrane protein</topology>
    </subcellularLocation>
</comment>
<feature type="transmembrane region" description="Helical" evidence="5">
    <location>
        <begin position="151"/>
        <end position="176"/>
    </location>
</feature>
<dbReference type="InterPro" id="IPR001807">
    <property type="entry name" value="ClC"/>
</dbReference>
<feature type="transmembrane region" description="Helical" evidence="5">
    <location>
        <begin position="188"/>
        <end position="209"/>
    </location>
</feature>
<dbReference type="Gene3D" id="1.10.3080.10">
    <property type="entry name" value="Clc chloride channel"/>
    <property type="match status" value="1"/>
</dbReference>
<keyword evidence="4 5" id="KW-0472">Membrane</keyword>
<reference evidence="7" key="1">
    <citation type="journal article" date="2019" name="Int. J. Syst. Evol. Microbiol.">
        <title>The Global Catalogue of Microorganisms (GCM) 10K type strain sequencing project: providing services to taxonomists for standard genome sequencing and annotation.</title>
        <authorList>
            <consortium name="The Broad Institute Genomics Platform"/>
            <consortium name="The Broad Institute Genome Sequencing Center for Infectious Disease"/>
            <person name="Wu L."/>
            <person name="Ma J."/>
        </authorList>
    </citation>
    <scope>NUCLEOTIDE SEQUENCE [LARGE SCALE GENOMIC DNA]</scope>
    <source>
        <strain evidence="7">CCUG 54522</strain>
    </source>
</reference>
<dbReference type="EMBL" id="JBHSRJ010000001">
    <property type="protein sequence ID" value="MFC6041693.1"/>
    <property type="molecule type" value="Genomic_DNA"/>
</dbReference>
<dbReference type="PANTHER" id="PTHR43427">
    <property type="entry name" value="CHLORIDE CHANNEL PROTEIN CLC-E"/>
    <property type="match status" value="1"/>
</dbReference>
<dbReference type="CDD" id="cd00400">
    <property type="entry name" value="Voltage_gated_ClC"/>
    <property type="match status" value="1"/>
</dbReference>
<protein>
    <submittedName>
        <fullName evidence="6">Ion channel protein</fullName>
    </submittedName>
</protein>
<dbReference type="RefSeq" id="WP_379149559.1">
    <property type="nucleotide sequence ID" value="NZ_JBHSRJ010000001.1"/>
</dbReference>
<evidence type="ECO:0000313" key="7">
    <source>
        <dbReference type="Proteomes" id="UP001596135"/>
    </source>
</evidence>
<evidence type="ECO:0000256" key="5">
    <source>
        <dbReference type="SAM" id="Phobius"/>
    </source>
</evidence>